<comment type="caution">
    <text evidence="2">The sequence shown here is derived from an EMBL/GenBank/DDBJ whole genome shotgun (WGS) entry which is preliminary data.</text>
</comment>
<gene>
    <name evidence="2" type="ORF">M6B38_311755</name>
</gene>
<accession>A0AAX6HGS8</accession>
<organism evidence="2 3">
    <name type="scientific">Iris pallida</name>
    <name type="common">Sweet iris</name>
    <dbReference type="NCBI Taxonomy" id="29817"/>
    <lineage>
        <taxon>Eukaryota</taxon>
        <taxon>Viridiplantae</taxon>
        <taxon>Streptophyta</taxon>
        <taxon>Embryophyta</taxon>
        <taxon>Tracheophyta</taxon>
        <taxon>Spermatophyta</taxon>
        <taxon>Magnoliopsida</taxon>
        <taxon>Liliopsida</taxon>
        <taxon>Asparagales</taxon>
        <taxon>Iridaceae</taxon>
        <taxon>Iridoideae</taxon>
        <taxon>Irideae</taxon>
        <taxon>Iris</taxon>
    </lineage>
</organism>
<reference evidence="2" key="1">
    <citation type="journal article" date="2023" name="GigaByte">
        <title>Genome assembly of the bearded iris, Iris pallida Lam.</title>
        <authorList>
            <person name="Bruccoleri R.E."/>
            <person name="Oakeley E.J."/>
            <person name="Faust A.M.E."/>
            <person name="Altorfer M."/>
            <person name="Dessus-Babus S."/>
            <person name="Burckhardt D."/>
            <person name="Oertli M."/>
            <person name="Naumann U."/>
            <person name="Petersen F."/>
            <person name="Wong J."/>
        </authorList>
    </citation>
    <scope>NUCLEOTIDE SEQUENCE</scope>
    <source>
        <strain evidence="2">GSM-AAB239-AS_SAM_17_03QT</strain>
    </source>
</reference>
<dbReference type="Proteomes" id="UP001140949">
    <property type="component" value="Unassembled WGS sequence"/>
</dbReference>
<reference evidence="2" key="2">
    <citation type="submission" date="2023-04" db="EMBL/GenBank/DDBJ databases">
        <authorList>
            <person name="Bruccoleri R.E."/>
            <person name="Oakeley E.J."/>
            <person name="Faust A.-M."/>
            <person name="Dessus-Babus S."/>
            <person name="Altorfer M."/>
            <person name="Burckhardt D."/>
            <person name="Oertli M."/>
            <person name="Naumann U."/>
            <person name="Petersen F."/>
            <person name="Wong J."/>
        </authorList>
    </citation>
    <scope>NUCLEOTIDE SEQUENCE</scope>
    <source>
        <strain evidence="2">GSM-AAB239-AS_SAM_17_03QT</strain>
        <tissue evidence="2">Leaf</tissue>
    </source>
</reference>
<keyword evidence="1" id="KW-0812">Transmembrane</keyword>
<keyword evidence="3" id="KW-1185">Reference proteome</keyword>
<sequence length="102" mass="12501">MQGHNRLMDKRFSSMFSWICLHLYSSRRTLSWQYFGQKYIFRSSLWHFIRFNLKLYLLKFLLNFFLLSLILYELQARRESTDGVRPTFYVINVVIYTIQGNL</sequence>
<name>A0AAX6HGS8_IRIPA</name>
<feature type="transmembrane region" description="Helical" evidence="1">
    <location>
        <begin position="55"/>
        <end position="72"/>
    </location>
</feature>
<evidence type="ECO:0000313" key="2">
    <source>
        <dbReference type="EMBL" id="KAJ6839837.1"/>
    </source>
</evidence>
<evidence type="ECO:0000313" key="3">
    <source>
        <dbReference type="Proteomes" id="UP001140949"/>
    </source>
</evidence>
<protein>
    <submittedName>
        <fullName evidence="2">Auxin response factor 2-like isoform X1</fullName>
    </submittedName>
</protein>
<keyword evidence="1" id="KW-1133">Transmembrane helix</keyword>
<proteinExistence type="predicted"/>
<dbReference type="AlphaFoldDB" id="A0AAX6HGS8"/>
<evidence type="ECO:0000256" key="1">
    <source>
        <dbReference type="SAM" id="Phobius"/>
    </source>
</evidence>
<dbReference type="EMBL" id="JANAVB010009599">
    <property type="protein sequence ID" value="KAJ6839837.1"/>
    <property type="molecule type" value="Genomic_DNA"/>
</dbReference>
<keyword evidence="1" id="KW-0472">Membrane</keyword>